<name>A0A552VAU5_9FLAO</name>
<dbReference type="InterPro" id="IPR018060">
    <property type="entry name" value="HTH_AraC"/>
</dbReference>
<proteinExistence type="predicted"/>
<dbReference type="GO" id="GO:0003700">
    <property type="term" value="F:DNA-binding transcription factor activity"/>
    <property type="evidence" value="ECO:0007669"/>
    <property type="project" value="InterPro"/>
</dbReference>
<evidence type="ECO:0000313" key="5">
    <source>
        <dbReference type="EMBL" id="TRW27596.1"/>
    </source>
</evidence>
<dbReference type="Proteomes" id="UP000320643">
    <property type="component" value="Unassembled WGS sequence"/>
</dbReference>
<dbReference type="CDD" id="cd06986">
    <property type="entry name" value="cupin_MmsR-like_N"/>
    <property type="match status" value="1"/>
</dbReference>
<dbReference type="InterPro" id="IPR037923">
    <property type="entry name" value="HTH-like"/>
</dbReference>
<sequence length="300" mass="34687">MDTETIPLVKHGFLGQRMIVIPKNILSGVKKNELINSLYFTDIGFFPKAANHSVTRKNGSKQHILMYCYSGEGTIQMDTITIKLAANTFYIIPPGVSHHYFAHKKNPWSIYWLHFTGIKAPFFYDKFISLQPEGAPVLGLDERRIGIFENLINVMEGGYSANNLEYVNISLWQLLNSFVFNSFFSEEGKKNLENSTVETSIIEYMKQHLEKPLKINDVAAHFNYSPSHFFSLFKNYTGYSPINYFNHLKIQKACQYLSFTTMSVKEISYALGYNDPLYFSRLFKKLMSASPLQYRTEYKQ</sequence>
<dbReference type="EMBL" id="VJVZ01000001">
    <property type="protein sequence ID" value="TRW27596.1"/>
    <property type="molecule type" value="Genomic_DNA"/>
</dbReference>
<keyword evidence="3" id="KW-0804">Transcription</keyword>
<feature type="domain" description="HTH araC/xylS-type" evidence="4">
    <location>
        <begin position="199"/>
        <end position="297"/>
    </location>
</feature>
<dbReference type="Pfam" id="PF02311">
    <property type="entry name" value="AraC_binding"/>
    <property type="match status" value="1"/>
</dbReference>
<dbReference type="SUPFAM" id="SSF51215">
    <property type="entry name" value="Regulatory protein AraC"/>
    <property type="match status" value="1"/>
</dbReference>
<evidence type="ECO:0000256" key="2">
    <source>
        <dbReference type="ARBA" id="ARBA00023125"/>
    </source>
</evidence>
<dbReference type="PRINTS" id="PR00032">
    <property type="entry name" value="HTHARAC"/>
</dbReference>
<keyword evidence="1" id="KW-0805">Transcription regulation</keyword>
<evidence type="ECO:0000256" key="3">
    <source>
        <dbReference type="ARBA" id="ARBA00023163"/>
    </source>
</evidence>
<comment type="caution">
    <text evidence="5">The sequence shown here is derived from an EMBL/GenBank/DDBJ whole genome shotgun (WGS) entry which is preliminary data.</text>
</comment>
<keyword evidence="6" id="KW-1185">Reference proteome</keyword>
<evidence type="ECO:0000256" key="1">
    <source>
        <dbReference type="ARBA" id="ARBA00023015"/>
    </source>
</evidence>
<dbReference type="PROSITE" id="PS01124">
    <property type="entry name" value="HTH_ARAC_FAMILY_2"/>
    <property type="match status" value="1"/>
</dbReference>
<dbReference type="SMART" id="SM00342">
    <property type="entry name" value="HTH_ARAC"/>
    <property type="match status" value="1"/>
</dbReference>
<dbReference type="PANTHER" id="PTHR43280">
    <property type="entry name" value="ARAC-FAMILY TRANSCRIPTIONAL REGULATOR"/>
    <property type="match status" value="1"/>
</dbReference>
<dbReference type="InterPro" id="IPR003313">
    <property type="entry name" value="AraC-bd"/>
</dbReference>
<reference evidence="5 6" key="1">
    <citation type="submission" date="2019-07" db="EMBL/GenBank/DDBJ databases">
        <title>Flavobacterium sp. nov., isolated from glacier ice.</title>
        <authorList>
            <person name="Liu Q."/>
            <person name="Xin Y.-H."/>
        </authorList>
    </citation>
    <scope>NUCLEOTIDE SEQUENCE [LARGE SCALE GENOMIC DNA]</scope>
    <source>
        <strain evidence="5 6">ZT4R6</strain>
    </source>
</reference>
<dbReference type="OrthoDB" id="9813413at2"/>
<dbReference type="SUPFAM" id="SSF46689">
    <property type="entry name" value="Homeodomain-like"/>
    <property type="match status" value="2"/>
</dbReference>
<dbReference type="InterPro" id="IPR020449">
    <property type="entry name" value="Tscrpt_reg_AraC-type_HTH"/>
</dbReference>
<protein>
    <submittedName>
        <fullName evidence="5">AraC family transcriptional regulator</fullName>
    </submittedName>
</protein>
<dbReference type="Gene3D" id="2.60.120.280">
    <property type="entry name" value="Regulatory protein AraC"/>
    <property type="match status" value="1"/>
</dbReference>
<dbReference type="InterPro" id="IPR009057">
    <property type="entry name" value="Homeodomain-like_sf"/>
</dbReference>
<organism evidence="5 6">
    <name type="scientific">Flavobacterium zepuense</name>
    <dbReference type="NCBI Taxonomy" id="2593302"/>
    <lineage>
        <taxon>Bacteria</taxon>
        <taxon>Pseudomonadati</taxon>
        <taxon>Bacteroidota</taxon>
        <taxon>Flavobacteriia</taxon>
        <taxon>Flavobacteriales</taxon>
        <taxon>Flavobacteriaceae</taxon>
        <taxon>Flavobacterium</taxon>
    </lineage>
</organism>
<dbReference type="PANTHER" id="PTHR43280:SF30">
    <property type="entry name" value="MMSAB OPERON REGULATORY PROTEIN"/>
    <property type="match status" value="1"/>
</dbReference>
<keyword evidence="2" id="KW-0238">DNA-binding</keyword>
<accession>A0A552VAU5</accession>
<dbReference type="AlphaFoldDB" id="A0A552VAU5"/>
<dbReference type="Gene3D" id="1.10.10.60">
    <property type="entry name" value="Homeodomain-like"/>
    <property type="match status" value="2"/>
</dbReference>
<evidence type="ECO:0000259" key="4">
    <source>
        <dbReference type="PROSITE" id="PS01124"/>
    </source>
</evidence>
<dbReference type="PROSITE" id="PS00041">
    <property type="entry name" value="HTH_ARAC_FAMILY_1"/>
    <property type="match status" value="1"/>
</dbReference>
<dbReference type="GO" id="GO:0043565">
    <property type="term" value="F:sequence-specific DNA binding"/>
    <property type="evidence" value="ECO:0007669"/>
    <property type="project" value="InterPro"/>
</dbReference>
<gene>
    <name evidence="5" type="ORF">FMM05_01050</name>
</gene>
<dbReference type="Pfam" id="PF12833">
    <property type="entry name" value="HTH_18"/>
    <property type="match status" value="1"/>
</dbReference>
<dbReference type="InterPro" id="IPR018062">
    <property type="entry name" value="HTH_AraC-typ_CS"/>
</dbReference>
<evidence type="ECO:0000313" key="6">
    <source>
        <dbReference type="Proteomes" id="UP000320643"/>
    </source>
</evidence>